<dbReference type="Pfam" id="PF00089">
    <property type="entry name" value="Trypsin"/>
    <property type="match status" value="1"/>
</dbReference>
<dbReference type="Gene3D" id="2.40.10.10">
    <property type="entry name" value="Trypsin-like serine proteases"/>
    <property type="match status" value="1"/>
</dbReference>
<proteinExistence type="predicted"/>
<keyword evidence="1" id="KW-1015">Disulfide bond</keyword>
<dbReference type="PANTHER" id="PTHR24252:SF7">
    <property type="entry name" value="HYALIN"/>
    <property type="match status" value="1"/>
</dbReference>
<dbReference type="SUPFAM" id="SSF50494">
    <property type="entry name" value="Trypsin-like serine proteases"/>
    <property type="match status" value="1"/>
</dbReference>
<dbReference type="Proteomes" id="UP001234178">
    <property type="component" value="Unassembled WGS sequence"/>
</dbReference>
<dbReference type="SMART" id="SM00020">
    <property type="entry name" value="Tryp_SPc"/>
    <property type="match status" value="1"/>
</dbReference>
<dbReference type="InterPro" id="IPR001314">
    <property type="entry name" value="Peptidase_S1A"/>
</dbReference>
<evidence type="ECO:0000256" key="3">
    <source>
        <dbReference type="SAM" id="SignalP"/>
    </source>
</evidence>
<feature type="signal peptide" evidence="3">
    <location>
        <begin position="1"/>
        <end position="25"/>
    </location>
</feature>
<evidence type="ECO:0000256" key="2">
    <source>
        <dbReference type="RuleBase" id="RU363034"/>
    </source>
</evidence>
<dbReference type="InterPro" id="IPR018114">
    <property type="entry name" value="TRYPSIN_HIS"/>
</dbReference>
<gene>
    <name evidence="5" type="ORF">OUZ56_011196</name>
</gene>
<dbReference type="InterPro" id="IPR009003">
    <property type="entry name" value="Peptidase_S1_PA"/>
</dbReference>
<evidence type="ECO:0000259" key="4">
    <source>
        <dbReference type="PROSITE" id="PS50240"/>
    </source>
</evidence>
<dbReference type="PANTHER" id="PTHR24252">
    <property type="entry name" value="ACROSIN-RELATED"/>
    <property type="match status" value="1"/>
</dbReference>
<keyword evidence="2" id="KW-0720">Serine protease</keyword>
<feature type="chain" id="PRO_5046654611" description="Peptidase S1 domain-containing protein" evidence="3">
    <location>
        <begin position="26"/>
        <end position="395"/>
    </location>
</feature>
<organism evidence="5 6">
    <name type="scientific">Daphnia magna</name>
    <dbReference type="NCBI Taxonomy" id="35525"/>
    <lineage>
        <taxon>Eukaryota</taxon>
        <taxon>Metazoa</taxon>
        <taxon>Ecdysozoa</taxon>
        <taxon>Arthropoda</taxon>
        <taxon>Crustacea</taxon>
        <taxon>Branchiopoda</taxon>
        <taxon>Diplostraca</taxon>
        <taxon>Cladocera</taxon>
        <taxon>Anomopoda</taxon>
        <taxon>Daphniidae</taxon>
        <taxon>Daphnia</taxon>
    </lineage>
</organism>
<dbReference type="PROSITE" id="PS00134">
    <property type="entry name" value="TRYPSIN_HIS"/>
    <property type="match status" value="1"/>
</dbReference>
<keyword evidence="2" id="KW-0378">Hydrolase</keyword>
<name>A0ABQ9YZK5_9CRUS</name>
<evidence type="ECO:0000313" key="6">
    <source>
        <dbReference type="Proteomes" id="UP001234178"/>
    </source>
</evidence>
<evidence type="ECO:0000256" key="1">
    <source>
        <dbReference type="ARBA" id="ARBA00023157"/>
    </source>
</evidence>
<feature type="domain" description="Peptidase S1" evidence="4">
    <location>
        <begin position="148"/>
        <end position="394"/>
    </location>
</feature>
<keyword evidence="2" id="KW-0645">Protease</keyword>
<dbReference type="InterPro" id="IPR001254">
    <property type="entry name" value="Trypsin_dom"/>
</dbReference>
<keyword evidence="6" id="KW-1185">Reference proteome</keyword>
<dbReference type="CDD" id="cd00190">
    <property type="entry name" value="Tryp_SPc"/>
    <property type="match status" value="1"/>
</dbReference>
<keyword evidence="3" id="KW-0732">Signal</keyword>
<protein>
    <recommendedName>
        <fullName evidence="4">Peptidase S1 domain-containing protein</fullName>
    </recommendedName>
</protein>
<dbReference type="EMBL" id="JAOYFB010000002">
    <property type="protein sequence ID" value="KAK4006066.1"/>
    <property type="molecule type" value="Genomic_DNA"/>
</dbReference>
<reference evidence="5 6" key="1">
    <citation type="journal article" date="2023" name="Nucleic Acids Res.">
        <title>The hologenome of Daphnia magna reveals possible DNA methylation and microbiome-mediated evolution of the host genome.</title>
        <authorList>
            <person name="Chaturvedi A."/>
            <person name="Li X."/>
            <person name="Dhandapani V."/>
            <person name="Marshall H."/>
            <person name="Kissane S."/>
            <person name="Cuenca-Cambronero M."/>
            <person name="Asole G."/>
            <person name="Calvet F."/>
            <person name="Ruiz-Romero M."/>
            <person name="Marangio P."/>
            <person name="Guigo R."/>
            <person name="Rago D."/>
            <person name="Mirbahai L."/>
            <person name="Eastwood N."/>
            <person name="Colbourne J.K."/>
            <person name="Zhou J."/>
            <person name="Mallon E."/>
            <person name="Orsini L."/>
        </authorList>
    </citation>
    <scope>NUCLEOTIDE SEQUENCE [LARGE SCALE GENOMIC DNA]</scope>
    <source>
        <strain evidence="5">LRV0_1</strain>
    </source>
</reference>
<dbReference type="InterPro" id="IPR043504">
    <property type="entry name" value="Peptidase_S1_PA_chymotrypsin"/>
</dbReference>
<dbReference type="PROSITE" id="PS50240">
    <property type="entry name" value="TRYPSIN_DOM"/>
    <property type="match status" value="1"/>
</dbReference>
<accession>A0ABQ9YZK5</accession>
<dbReference type="PRINTS" id="PR00722">
    <property type="entry name" value="CHYMOTRYPSIN"/>
</dbReference>
<evidence type="ECO:0000313" key="5">
    <source>
        <dbReference type="EMBL" id="KAK4006066.1"/>
    </source>
</evidence>
<comment type="caution">
    <text evidence="5">The sequence shown here is derived from an EMBL/GenBank/DDBJ whole genome shotgun (WGS) entry which is preliminary data.</text>
</comment>
<dbReference type="PROSITE" id="PS00135">
    <property type="entry name" value="TRYPSIN_SER"/>
    <property type="match status" value="1"/>
</dbReference>
<dbReference type="InterPro" id="IPR033116">
    <property type="entry name" value="TRYPSIN_SER"/>
</dbReference>
<sequence length="395" mass="42945">MGTMKVNEFAAVFVAAIALLVQVDGRIYQTNDAIVFEIDRASNGSFLAKSSPFSQSDLMPIKNFLNGGLVPNSHIPFVEPIAEVNSYSIGLHPQQQGPIFYSWLHHPFVYGGAYAIPAIGSIRAGQTLKQETKQNSVPCGAGPDQNRIISGTEATQNSWPFIVGFMVPGSGLVVCGGSLISETKILTAAHCFEQMSMYELSQYVVKLGMHDRGDGDQKGDDAIMTRRISRIALHKAYNNRNFGFDIAIITMDSPVTYSKAISPVCLAPASGELDVYAGETASVMGWGDLQFGANAGSRKLMQAQVPIITNNECKQDMVQPVNIFFNHWLCIRTTDSSTCQGDSGGPLVVQSEPGGAWSQVGIVSWGYECNNADHPVSFFTRVNWLRGWINGNMRD</sequence>